<reference evidence="1" key="1">
    <citation type="submission" date="2018-05" db="EMBL/GenBank/DDBJ databases">
        <title>Effector identification in a new, highly contiguous assembly of the strawberry crown rot pathogen Phytophthora cactorum.</title>
        <authorList>
            <person name="Armitage A.D."/>
            <person name="Nellist C.F."/>
            <person name="Bates H."/>
            <person name="Vickerstaff R.J."/>
            <person name="Harrison R.J."/>
        </authorList>
    </citation>
    <scope>NUCLEOTIDE SEQUENCE</scope>
    <source>
        <strain evidence="1">P421</strain>
    </source>
</reference>
<accession>A0A8T1GY77</accession>
<name>A0A8T1GY77_9STRA</name>
<dbReference type="Proteomes" id="UP000760860">
    <property type="component" value="Unassembled WGS sequence"/>
</dbReference>
<evidence type="ECO:0000313" key="2">
    <source>
        <dbReference type="Proteomes" id="UP000760860"/>
    </source>
</evidence>
<organism evidence="1 2">
    <name type="scientific">Phytophthora cactorum</name>
    <dbReference type="NCBI Taxonomy" id="29920"/>
    <lineage>
        <taxon>Eukaryota</taxon>
        <taxon>Sar</taxon>
        <taxon>Stramenopiles</taxon>
        <taxon>Oomycota</taxon>
        <taxon>Peronosporomycetes</taxon>
        <taxon>Peronosporales</taxon>
        <taxon>Peronosporaceae</taxon>
        <taxon>Phytophthora</taxon>
    </lineage>
</organism>
<protein>
    <submittedName>
        <fullName evidence="1">Uncharacterized protein</fullName>
    </submittedName>
</protein>
<dbReference type="AlphaFoldDB" id="A0A8T1GY77"/>
<comment type="caution">
    <text evidence="1">The sequence shown here is derived from an EMBL/GenBank/DDBJ whole genome shotgun (WGS) entry which is preliminary data.</text>
</comment>
<dbReference type="VEuPathDB" id="FungiDB:PC110_g16935"/>
<sequence length="69" mass="7951">MGERHARLQSLREQIRAICVHDQAQWDATWKVLGDLIHSRRVVIPPSVFFDVLEANNVVFGRSDARLLL</sequence>
<evidence type="ECO:0000313" key="1">
    <source>
        <dbReference type="EMBL" id="KAG3192988.1"/>
    </source>
</evidence>
<dbReference type="EMBL" id="RCMV01004778">
    <property type="protein sequence ID" value="KAG3192988.1"/>
    <property type="molecule type" value="Genomic_DNA"/>
</dbReference>
<feature type="non-terminal residue" evidence="1">
    <location>
        <position position="1"/>
    </location>
</feature>
<gene>
    <name evidence="1" type="ORF">PC129_g25021</name>
</gene>
<proteinExistence type="predicted"/>